<evidence type="ECO:0000313" key="2">
    <source>
        <dbReference type="EMBL" id="KAH7972799.1"/>
    </source>
</evidence>
<dbReference type="AlphaFoldDB" id="A0A9D4QBJ4"/>
<organism evidence="2 3">
    <name type="scientific">Rhipicephalus sanguineus</name>
    <name type="common">Brown dog tick</name>
    <name type="synonym">Ixodes sanguineus</name>
    <dbReference type="NCBI Taxonomy" id="34632"/>
    <lineage>
        <taxon>Eukaryota</taxon>
        <taxon>Metazoa</taxon>
        <taxon>Ecdysozoa</taxon>
        <taxon>Arthropoda</taxon>
        <taxon>Chelicerata</taxon>
        <taxon>Arachnida</taxon>
        <taxon>Acari</taxon>
        <taxon>Parasitiformes</taxon>
        <taxon>Ixodida</taxon>
        <taxon>Ixodoidea</taxon>
        <taxon>Ixodidae</taxon>
        <taxon>Rhipicephalinae</taxon>
        <taxon>Rhipicephalus</taxon>
        <taxon>Rhipicephalus</taxon>
    </lineage>
</organism>
<sequence length="146" mass="16095">MQIRTPSSFKSSLEAVATTDTSPPSLDFPTTTEISGVPDECVTLHNKRGRRCHQLDFVRQLQRAAREPQGATAMILYRPKSRKNYFLALTRDSIAAQLPKVPGARQARVNFRRSVVAVDMSPGAGTTALLSVIHRTAILSQLARHL</sequence>
<dbReference type="Proteomes" id="UP000821837">
    <property type="component" value="Chromosome 11"/>
</dbReference>
<protein>
    <submittedName>
        <fullName evidence="2">Uncharacterized protein</fullName>
    </submittedName>
</protein>
<dbReference type="EMBL" id="JABSTV010001247">
    <property type="protein sequence ID" value="KAH7972799.1"/>
    <property type="molecule type" value="Genomic_DNA"/>
</dbReference>
<dbReference type="InterPro" id="IPR006121">
    <property type="entry name" value="HMA_dom"/>
</dbReference>
<feature type="compositionally biased region" description="Polar residues" evidence="1">
    <location>
        <begin position="1"/>
        <end position="11"/>
    </location>
</feature>
<keyword evidence="3" id="KW-1185">Reference proteome</keyword>
<proteinExistence type="predicted"/>
<evidence type="ECO:0000313" key="3">
    <source>
        <dbReference type="Proteomes" id="UP000821837"/>
    </source>
</evidence>
<comment type="caution">
    <text evidence="2">The sequence shown here is derived from an EMBL/GenBank/DDBJ whole genome shotgun (WGS) entry which is preliminary data.</text>
</comment>
<reference evidence="2" key="1">
    <citation type="journal article" date="2020" name="Cell">
        <title>Large-Scale Comparative Analyses of Tick Genomes Elucidate Their Genetic Diversity and Vector Capacities.</title>
        <authorList>
            <consortium name="Tick Genome and Microbiome Consortium (TIGMIC)"/>
            <person name="Jia N."/>
            <person name="Wang J."/>
            <person name="Shi W."/>
            <person name="Du L."/>
            <person name="Sun Y."/>
            <person name="Zhan W."/>
            <person name="Jiang J.F."/>
            <person name="Wang Q."/>
            <person name="Zhang B."/>
            <person name="Ji P."/>
            <person name="Bell-Sakyi L."/>
            <person name="Cui X.M."/>
            <person name="Yuan T.T."/>
            <person name="Jiang B.G."/>
            <person name="Yang W.F."/>
            <person name="Lam T.T."/>
            <person name="Chang Q.C."/>
            <person name="Ding S.J."/>
            <person name="Wang X.J."/>
            <person name="Zhu J.G."/>
            <person name="Ruan X.D."/>
            <person name="Zhao L."/>
            <person name="Wei J.T."/>
            <person name="Ye R.Z."/>
            <person name="Que T.C."/>
            <person name="Du C.H."/>
            <person name="Zhou Y.H."/>
            <person name="Cheng J.X."/>
            <person name="Dai P.F."/>
            <person name="Guo W.B."/>
            <person name="Han X.H."/>
            <person name="Huang E.J."/>
            <person name="Li L.F."/>
            <person name="Wei W."/>
            <person name="Gao Y.C."/>
            <person name="Liu J.Z."/>
            <person name="Shao H.Z."/>
            <person name="Wang X."/>
            <person name="Wang C.C."/>
            <person name="Yang T.C."/>
            <person name="Huo Q.B."/>
            <person name="Li W."/>
            <person name="Chen H.Y."/>
            <person name="Chen S.E."/>
            <person name="Zhou L.G."/>
            <person name="Ni X.B."/>
            <person name="Tian J.H."/>
            <person name="Sheng Y."/>
            <person name="Liu T."/>
            <person name="Pan Y.S."/>
            <person name="Xia L.Y."/>
            <person name="Li J."/>
            <person name="Zhao F."/>
            <person name="Cao W.C."/>
        </authorList>
    </citation>
    <scope>NUCLEOTIDE SEQUENCE</scope>
    <source>
        <strain evidence="2">Rsan-2018</strain>
    </source>
</reference>
<gene>
    <name evidence="2" type="ORF">HPB52_017273</name>
</gene>
<dbReference type="GO" id="GO:0046872">
    <property type="term" value="F:metal ion binding"/>
    <property type="evidence" value="ECO:0007669"/>
    <property type="project" value="InterPro"/>
</dbReference>
<feature type="region of interest" description="Disordered" evidence="1">
    <location>
        <begin position="1"/>
        <end position="27"/>
    </location>
</feature>
<reference evidence="2" key="2">
    <citation type="submission" date="2021-09" db="EMBL/GenBank/DDBJ databases">
        <authorList>
            <person name="Jia N."/>
            <person name="Wang J."/>
            <person name="Shi W."/>
            <person name="Du L."/>
            <person name="Sun Y."/>
            <person name="Zhan W."/>
            <person name="Jiang J."/>
            <person name="Wang Q."/>
            <person name="Zhang B."/>
            <person name="Ji P."/>
            <person name="Sakyi L.B."/>
            <person name="Cui X."/>
            <person name="Yuan T."/>
            <person name="Jiang B."/>
            <person name="Yang W."/>
            <person name="Lam T.T.-Y."/>
            <person name="Chang Q."/>
            <person name="Ding S."/>
            <person name="Wang X."/>
            <person name="Zhu J."/>
            <person name="Ruan X."/>
            <person name="Zhao L."/>
            <person name="Wei J."/>
            <person name="Que T."/>
            <person name="Du C."/>
            <person name="Cheng J."/>
            <person name="Dai P."/>
            <person name="Han X."/>
            <person name="Huang E."/>
            <person name="Gao Y."/>
            <person name="Liu J."/>
            <person name="Shao H."/>
            <person name="Ye R."/>
            <person name="Li L."/>
            <person name="Wei W."/>
            <person name="Wang X."/>
            <person name="Wang C."/>
            <person name="Huo Q."/>
            <person name="Li W."/>
            <person name="Guo W."/>
            <person name="Chen H."/>
            <person name="Chen S."/>
            <person name="Zhou L."/>
            <person name="Zhou L."/>
            <person name="Ni X."/>
            <person name="Tian J."/>
            <person name="Zhou Y."/>
            <person name="Sheng Y."/>
            <person name="Liu T."/>
            <person name="Pan Y."/>
            <person name="Xia L."/>
            <person name="Li J."/>
            <person name="Zhao F."/>
            <person name="Cao W."/>
        </authorList>
    </citation>
    <scope>NUCLEOTIDE SEQUENCE</scope>
    <source>
        <strain evidence="2">Rsan-2018</strain>
        <tissue evidence="2">Larvae</tissue>
    </source>
</reference>
<accession>A0A9D4QBJ4</accession>
<name>A0A9D4QBJ4_RHISA</name>
<dbReference type="CDD" id="cd00371">
    <property type="entry name" value="HMA"/>
    <property type="match status" value="1"/>
</dbReference>
<evidence type="ECO:0000256" key="1">
    <source>
        <dbReference type="SAM" id="MobiDB-lite"/>
    </source>
</evidence>
<feature type="compositionally biased region" description="Polar residues" evidence="1">
    <location>
        <begin position="18"/>
        <end position="27"/>
    </location>
</feature>